<sequence length="50" mass="5671">MRVPIGERACRLPQQGSWKKPSVKTRTADGSLMVQWEVRLVVTESDVEQS</sequence>
<dbReference type="HOGENOM" id="CLU_3122715_0_0_11"/>
<dbReference type="EMBL" id="ACUX02000019">
    <property type="protein sequence ID" value="EEZ60277.1"/>
    <property type="molecule type" value="Genomic_DNA"/>
</dbReference>
<reference evidence="1" key="1">
    <citation type="submission" date="2009-10" db="EMBL/GenBank/DDBJ databases">
        <authorList>
            <person name="Weinstock G."/>
            <person name="Sodergren E."/>
            <person name="Clifton S."/>
            <person name="Fulton L."/>
            <person name="Fulton B."/>
            <person name="Courtney L."/>
            <person name="Fronick C."/>
            <person name="Harrison M."/>
            <person name="Strong C."/>
            <person name="Farmer C."/>
            <person name="Delahaunty K."/>
            <person name="Markovic C."/>
            <person name="Hall O."/>
            <person name="Minx P."/>
            <person name="Tomlinson C."/>
            <person name="Mitreva M."/>
            <person name="Nelson J."/>
            <person name="Hou S."/>
            <person name="Wollam A."/>
            <person name="Pepin K.H."/>
            <person name="Johnson M."/>
            <person name="Bhonagiri V."/>
            <person name="Nash W.E."/>
            <person name="Warren W."/>
            <person name="Chinwalla A."/>
            <person name="Mardis E.R."/>
            <person name="Wilson R.K."/>
        </authorList>
    </citation>
    <scope>NUCLEOTIDE SEQUENCE [LARGE SCALE GENOMIC DNA]</scope>
    <source>
        <strain evidence="1">ATCC 700122</strain>
    </source>
</reference>
<comment type="caution">
    <text evidence="1">The sequence shown here is derived from an EMBL/GenBank/DDBJ whole genome shotgun (WGS) entry which is preliminary data.</text>
</comment>
<proteinExistence type="predicted"/>
<dbReference type="Proteomes" id="UP000006001">
    <property type="component" value="Unassembled WGS sequence"/>
</dbReference>
<dbReference type="AlphaFoldDB" id="D0WIS9"/>
<name>D0WIS9_SLAES</name>
<gene>
    <name evidence="1" type="ORF">HMPREF0762_01754</name>
</gene>
<keyword evidence="2" id="KW-1185">Reference proteome</keyword>
<evidence type="ECO:0000313" key="1">
    <source>
        <dbReference type="EMBL" id="EEZ60277.1"/>
    </source>
</evidence>
<accession>D0WIS9</accession>
<protein>
    <submittedName>
        <fullName evidence="1">Uncharacterized protein</fullName>
    </submittedName>
</protein>
<organism evidence="1 2">
    <name type="scientific">Slackia exigua (strain ATCC 700122 / DSM 15923 / CIP 105133 / JCM 11022 / KCTC 5966 / S-7)</name>
    <dbReference type="NCBI Taxonomy" id="649764"/>
    <lineage>
        <taxon>Bacteria</taxon>
        <taxon>Bacillati</taxon>
        <taxon>Actinomycetota</taxon>
        <taxon>Coriobacteriia</taxon>
        <taxon>Eggerthellales</taxon>
        <taxon>Eggerthellaceae</taxon>
        <taxon>Slackia</taxon>
    </lineage>
</organism>
<evidence type="ECO:0000313" key="2">
    <source>
        <dbReference type="Proteomes" id="UP000006001"/>
    </source>
</evidence>